<proteinExistence type="inferred from homology"/>
<dbReference type="Gene3D" id="3.40.50.20">
    <property type="match status" value="1"/>
</dbReference>
<keyword evidence="10 24" id="KW-0547">Nucleotide-binding</keyword>
<feature type="binding site" evidence="25">
    <location>
        <position position="329"/>
    </location>
    <ligand>
        <name>Mg(2+)</name>
        <dbReference type="ChEBI" id="CHEBI:18420"/>
        <label>1</label>
    </ligand>
</feature>
<dbReference type="GO" id="GO:0046872">
    <property type="term" value="F:metal ion binding"/>
    <property type="evidence" value="ECO:0007669"/>
    <property type="project" value="UniProtKB-KW"/>
</dbReference>
<feature type="binding site" evidence="25">
    <location>
        <position position="342"/>
    </location>
    <ligand>
        <name>Mg(2+)</name>
        <dbReference type="ChEBI" id="CHEBI:18420"/>
        <label>1</label>
    </ligand>
</feature>
<feature type="binding site" evidence="24">
    <location>
        <begin position="341"/>
        <end position="342"/>
    </location>
    <ligand>
        <name>ATP</name>
        <dbReference type="ChEBI" id="CHEBI:30616"/>
    </ligand>
</feature>
<evidence type="ECO:0000256" key="2">
    <source>
        <dbReference type="ARBA" id="ARBA00003921"/>
    </source>
</evidence>
<comment type="catalytic activity">
    <reaction evidence="17 22">
        <text>2 D-alanine + ATP = D-alanyl-D-alanine + ADP + phosphate + H(+)</text>
        <dbReference type="Rhea" id="RHEA:11224"/>
        <dbReference type="ChEBI" id="CHEBI:15378"/>
        <dbReference type="ChEBI" id="CHEBI:30616"/>
        <dbReference type="ChEBI" id="CHEBI:43474"/>
        <dbReference type="ChEBI" id="CHEBI:57416"/>
        <dbReference type="ChEBI" id="CHEBI:57822"/>
        <dbReference type="ChEBI" id="CHEBI:456216"/>
        <dbReference type="EC" id="6.3.2.4"/>
    </reaction>
</comment>
<comment type="cofactor">
    <cofactor evidence="1">
        <name>Mn(2+)</name>
        <dbReference type="ChEBI" id="CHEBI:29035"/>
    </cofactor>
</comment>
<dbReference type="PANTHER" id="PTHR23132">
    <property type="entry name" value="D-ALANINE--D-ALANINE LIGASE"/>
    <property type="match status" value="1"/>
</dbReference>
<keyword evidence="16 22" id="KW-0961">Cell wall biogenesis/degradation</keyword>
<evidence type="ECO:0000313" key="29">
    <source>
        <dbReference type="Proteomes" id="UP000078292"/>
    </source>
</evidence>
<evidence type="ECO:0000256" key="20">
    <source>
        <dbReference type="ARBA" id="ARBA00076288"/>
    </source>
</evidence>
<dbReference type="Proteomes" id="UP000078292">
    <property type="component" value="Unassembled WGS sequence"/>
</dbReference>
<dbReference type="RefSeq" id="WP_043055770.1">
    <property type="nucleotide sequence ID" value="NZ_LXEY01000116.1"/>
</dbReference>
<dbReference type="Gene3D" id="3.30.1490.20">
    <property type="entry name" value="ATP-grasp fold, A domain"/>
    <property type="match status" value="1"/>
</dbReference>
<feature type="binding site" evidence="25">
    <location>
        <position position="342"/>
    </location>
    <ligand>
        <name>Mg(2+)</name>
        <dbReference type="ChEBI" id="CHEBI:18420"/>
        <label>2</label>
    </ligand>
</feature>
<dbReference type="GO" id="GO:0005524">
    <property type="term" value="F:ATP binding"/>
    <property type="evidence" value="ECO:0007669"/>
    <property type="project" value="UniProtKB-UniRule"/>
</dbReference>
<dbReference type="InterPro" id="IPR000291">
    <property type="entry name" value="D-Ala_lig_Van_CS"/>
</dbReference>
<evidence type="ECO:0000256" key="26">
    <source>
        <dbReference type="PROSITE-ProRule" id="PRU00409"/>
    </source>
</evidence>
<evidence type="ECO:0000256" key="6">
    <source>
        <dbReference type="ARBA" id="ARBA00012216"/>
    </source>
</evidence>
<dbReference type="InterPro" id="IPR011127">
    <property type="entry name" value="Dala_Dala_lig_N"/>
</dbReference>
<evidence type="ECO:0000256" key="15">
    <source>
        <dbReference type="ARBA" id="ARBA00023211"/>
    </source>
</evidence>
<dbReference type="OrthoDB" id="9813261at2"/>
<evidence type="ECO:0000256" key="7">
    <source>
        <dbReference type="ARBA" id="ARBA00022490"/>
    </source>
</evidence>
<keyword evidence="14 22" id="KW-0573">Peptidoglycan synthesis</keyword>
<evidence type="ECO:0000256" key="23">
    <source>
        <dbReference type="PIRSR" id="PIRSR039102-1"/>
    </source>
</evidence>
<dbReference type="InterPro" id="IPR011095">
    <property type="entry name" value="Dala_Dala_lig_C"/>
</dbReference>
<reference evidence="28 29" key="1">
    <citation type="submission" date="2016-04" db="EMBL/GenBank/DDBJ databases">
        <title>First whole genome shotgun sequence of the bacterium Enteractinococcus sp. strain UASWS1574.</title>
        <authorList>
            <person name="Crovadore J."/>
            <person name="Chablais R."/>
            <person name="Lefort F."/>
        </authorList>
    </citation>
    <scope>NUCLEOTIDE SEQUENCE [LARGE SCALE GENOMIC DNA]</scope>
    <source>
        <strain evidence="28 29">UASWS1574</strain>
    </source>
</reference>
<comment type="pathway">
    <text evidence="18">Glycan biosynthesis.</text>
</comment>
<dbReference type="STRING" id="1837282.A6F49_02190"/>
<evidence type="ECO:0000259" key="27">
    <source>
        <dbReference type="PROSITE" id="PS50975"/>
    </source>
</evidence>
<dbReference type="GO" id="GO:0009252">
    <property type="term" value="P:peptidoglycan biosynthetic process"/>
    <property type="evidence" value="ECO:0007669"/>
    <property type="project" value="UniProtKB-UniRule"/>
</dbReference>
<feature type="active site" evidence="23">
    <location>
        <position position="15"/>
    </location>
</feature>
<dbReference type="UniPathway" id="UPA00219"/>
<evidence type="ECO:0000256" key="22">
    <source>
        <dbReference type="HAMAP-Rule" id="MF_00047"/>
    </source>
</evidence>
<dbReference type="SUPFAM" id="SSF52440">
    <property type="entry name" value="PreATP-grasp domain"/>
    <property type="match status" value="1"/>
</dbReference>
<name>A0A1B7LUS8_9MICC</name>
<comment type="cofactor">
    <cofactor evidence="25">
        <name>Mg(2+)</name>
        <dbReference type="ChEBI" id="CHEBI:18420"/>
    </cofactor>
    <cofactor evidence="25">
        <name>Mn(2+)</name>
        <dbReference type="ChEBI" id="CHEBI:29035"/>
    </cofactor>
    <text evidence="25">Binds 2 magnesium or manganese ions per subunit.</text>
</comment>
<dbReference type="GO" id="GO:0008360">
    <property type="term" value="P:regulation of cell shape"/>
    <property type="evidence" value="ECO:0007669"/>
    <property type="project" value="UniProtKB-KW"/>
</dbReference>
<evidence type="ECO:0000256" key="16">
    <source>
        <dbReference type="ARBA" id="ARBA00023316"/>
    </source>
</evidence>
<dbReference type="EC" id="6.3.2.4" evidence="6 22"/>
<comment type="function">
    <text evidence="2 22">Cell wall formation.</text>
</comment>
<keyword evidence="11 26" id="KW-0067">ATP-binding</keyword>
<dbReference type="GO" id="GO:0005829">
    <property type="term" value="C:cytosol"/>
    <property type="evidence" value="ECO:0007669"/>
    <property type="project" value="TreeGrafter"/>
</dbReference>
<dbReference type="PROSITE" id="PS50975">
    <property type="entry name" value="ATP_GRASP"/>
    <property type="match status" value="1"/>
</dbReference>
<dbReference type="FunFam" id="3.30.1490.20:FF:000007">
    <property type="entry name" value="D-alanine--D-alanine ligase"/>
    <property type="match status" value="1"/>
</dbReference>
<evidence type="ECO:0000313" key="28">
    <source>
        <dbReference type="EMBL" id="OAV51213.1"/>
    </source>
</evidence>
<sequence length="380" mass="41370">MTKNVLVLFGGQSPEHPVSIVTAVGVLNALDRNHYNPIPVGINHHGDWVLAGTHQPDDADWSVATLINERPVETTHTTALSDELPEVPATDTPVALRSVNSSTQLIDVEGNVIADIDVAFPLLHGPNGEDGTVQGLFETLNLPYVGAGVLASAVGMDKHFMKIAFRHAGLHVGPWVTVTETDWHTNRTAVLEEIAKLELPLFVKPARGGSSLGITRITLLSELEQAIEHARQYDTKVVVEQGILGREIECGVLDGLNGAKPKASYPGEIVVTDDDQDFQFYDFTSKYQSENSAELSCPAELADDVTALVRAQAVTAFQAVDAAGLSRVDFFYTYDNELIINEINTMPGFTPISMYPQMWQRTGIDYPELIDTLLALAQQD</sequence>
<evidence type="ECO:0000256" key="12">
    <source>
        <dbReference type="ARBA" id="ARBA00022842"/>
    </source>
</evidence>
<dbReference type="AlphaFoldDB" id="A0A1B7LUS8"/>
<evidence type="ECO:0000256" key="9">
    <source>
        <dbReference type="ARBA" id="ARBA00022723"/>
    </source>
</evidence>
<comment type="caution">
    <text evidence="28">The sequence shown here is derived from an EMBL/GenBank/DDBJ whole genome shotgun (WGS) entry which is preliminary data.</text>
</comment>
<keyword evidence="8 22" id="KW-0436">Ligase</keyword>
<organism evidence="28 29">
    <name type="scientific">Enteractinococcus helveticum</name>
    <dbReference type="NCBI Taxonomy" id="1837282"/>
    <lineage>
        <taxon>Bacteria</taxon>
        <taxon>Bacillati</taxon>
        <taxon>Actinomycetota</taxon>
        <taxon>Actinomycetes</taxon>
        <taxon>Micrococcales</taxon>
        <taxon>Micrococcaceae</taxon>
    </lineage>
</organism>
<keyword evidence="29" id="KW-1185">Reference proteome</keyword>
<evidence type="ECO:0000256" key="24">
    <source>
        <dbReference type="PIRSR" id="PIRSR039102-2"/>
    </source>
</evidence>
<keyword evidence="15 25" id="KW-0464">Manganese</keyword>
<comment type="pathway">
    <text evidence="4 22">Cell wall biogenesis; peptidoglycan biosynthesis.</text>
</comment>
<keyword evidence="12 25" id="KW-0460">Magnesium</keyword>
<feature type="domain" description="ATP-grasp" evidence="27">
    <location>
        <begin position="162"/>
        <end position="375"/>
    </location>
</feature>
<dbReference type="SUPFAM" id="SSF56059">
    <property type="entry name" value="Glutathione synthetase ATP-binding domain-like"/>
    <property type="match status" value="1"/>
</dbReference>
<evidence type="ECO:0000256" key="5">
    <source>
        <dbReference type="ARBA" id="ARBA00010871"/>
    </source>
</evidence>
<evidence type="ECO:0000256" key="13">
    <source>
        <dbReference type="ARBA" id="ARBA00022960"/>
    </source>
</evidence>
<keyword evidence="9 25" id="KW-0479">Metal-binding</keyword>
<dbReference type="PROSITE" id="PS00844">
    <property type="entry name" value="DALA_DALA_LIGASE_2"/>
    <property type="match status" value="1"/>
</dbReference>
<evidence type="ECO:0000256" key="3">
    <source>
        <dbReference type="ARBA" id="ARBA00004496"/>
    </source>
</evidence>
<evidence type="ECO:0000256" key="11">
    <source>
        <dbReference type="ARBA" id="ARBA00022840"/>
    </source>
</evidence>
<evidence type="ECO:0000256" key="21">
    <source>
        <dbReference type="ARBA" id="ARBA00077154"/>
    </source>
</evidence>
<dbReference type="InterPro" id="IPR016185">
    <property type="entry name" value="PreATP-grasp_dom_sf"/>
</dbReference>
<comment type="similarity">
    <text evidence="5 22">Belongs to the D-alanine--D-alanine ligase family.</text>
</comment>
<evidence type="ECO:0000256" key="25">
    <source>
        <dbReference type="PIRSR" id="PIRSR039102-3"/>
    </source>
</evidence>
<dbReference type="NCBIfam" id="TIGR01205">
    <property type="entry name" value="D_ala_D_alaTIGR"/>
    <property type="match status" value="1"/>
</dbReference>
<evidence type="ECO:0000256" key="14">
    <source>
        <dbReference type="ARBA" id="ARBA00022984"/>
    </source>
</evidence>
<protein>
    <recommendedName>
        <fullName evidence="19 22">D-alanine--D-alanine ligase</fullName>
        <ecNumber evidence="6 22">6.3.2.4</ecNumber>
    </recommendedName>
    <alternativeName>
        <fullName evidence="21 22">D-Ala-D-Ala ligase</fullName>
    </alternativeName>
    <alternativeName>
        <fullName evidence="20 22">D-alanylalanine synthetase</fullName>
    </alternativeName>
</protein>
<evidence type="ECO:0000256" key="17">
    <source>
        <dbReference type="ARBA" id="ARBA00047614"/>
    </source>
</evidence>
<dbReference type="Pfam" id="PF01820">
    <property type="entry name" value="Dala_Dala_lig_N"/>
    <property type="match status" value="1"/>
</dbReference>
<keyword evidence="7 22" id="KW-0963">Cytoplasm</keyword>
<feature type="binding site" evidence="24">
    <location>
        <begin position="240"/>
        <end position="247"/>
    </location>
    <ligand>
        <name>ATP</name>
        <dbReference type="ChEBI" id="CHEBI:30616"/>
    </ligand>
</feature>
<feature type="active site" evidence="23">
    <location>
        <position position="210"/>
    </location>
</feature>
<dbReference type="NCBIfam" id="NF002528">
    <property type="entry name" value="PRK01966.1-4"/>
    <property type="match status" value="1"/>
</dbReference>
<dbReference type="EMBL" id="LXEY01000116">
    <property type="protein sequence ID" value="OAV51213.1"/>
    <property type="molecule type" value="Genomic_DNA"/>
</dbReference>
<dbReference type="PROSITE" id="PS00843">
    <property type="entry name" value="DALA_DALA_LIGASE_1"/>
    <property type="match status" value="1"/>
</dbReference>
<gene>
    <name evidence="22" type="primary">ddl</name>
    <name evidence="28" type="ORF">A6F49_02190</name>
</gene>
<dbReference type="PANTHER" id="PTHR23132:SF25">
    <property type="entry name" value="D-ALANINE--D-ALANINE LIGASE A"/>
    <property type="match status" value="1"/>
</dbReference>
<feature type="active site" evidence="23">
    <location>
        <position position="353"/>
    </location>
</feature>
<dbReference type="Gene3D" id="3.30.470.20">
    <property type="entry name" value="ATP-grasp fold, B domain"/>
    <property type="match status" value="1"/>
</dbReference>
<feature type="binding site" evidence="25">
    <location>
        <position position="344"/>
    </location>
    <ligand>
        <name>Mg(2+)</name>
        <dbReference type="ChEBI" id="CHEBI:18420"/>
        <label>2</label>
    </ligand>
</feature>
<accession>A0A1B7LUS8</accession>
<dbReference type="FunFam" id="3.30.470.20:FF:000008">
    <property type="entry name" value="D-alanine--D-alanine ligase"/>
    <property type="match status" value="1"/>
</dbReference>
<dbReference type="InterPro" id="IPR005905">
    <property type="entry name" value="D_ala_D_ala"/>
</dbReference>
<evidence type="ECO:0000256" key="1">
    <source>
        <dbReference type="ARBA" id="ARBA00001936"/>
    </source>
</evidence>
<feature type="binding site" evidence="24">
    <location>
        <position position="158"/>
    </location>
    <ligand>
        <name>ATP</name>
        <dbReference type="ChEBI" id="CHEBI:30616"/>
    </ligand>
</feature>
<dbReference type="InterPro" id="IPR011761">
    <property type="entry name" value="ATP-grasp"/>
</dbReference>
<feature type="binding site" evidence="24">
    <location>
        <begin position="210"/>
        <end position="211"/>
    </location>
    <ligand>
        <name>ATP</name>
        <dbReference type="ChEBI" id="CHEBI:30616"/>
    </ligand>
</feature>
<evidence type="ECO:0000256" key="10">
    <source>
        <dbReference type="ARBA" id="ARBA00022741"/>
    </source>
</evidence>
<dbReference type="GO" id="GO:0008716">
    <property type="term" value="F:D-alanine-D-alanine ligase activity"/>
    <property type="evidence" value="ECO:0007669"/>
    <property type="project" value="UniProtKB-UniRule"/>
</dbReference>
<dbReference type="GO" id="GO:0071555">
    <property type="term" value="P:cell wall organization"/>
    <property type="evidence" value="ECO:0007669"/>
    <property type="project" value="UniProtKB-KW"/>
</dbReference>
<keyword evidence="13 22" id="KW-0133">Cell shape</keyword>
<dbReference type="PIRSF" id="PIRSF039102">
    <property type="entry name" value="Ddl/VanB"/>
    <property type="match status" value="1"/>
</dbReference>
<comment type="subcellular location">
    <subcellularLocation>
        <location evidence="3 22">Cytoplasm</location>
    </subcellularLocation>
</comment>
<evidence type="ECO:0000256" key="19">
    <source>
        <dbReference type="ARBA" id="ARBA00068427"/>
    </source>
</evidence>
<dbReference type="Pfam" id="PF07478">
    <property type="entry name" value="Dala_Dala_lig_C"/>
    <property type="match status" value="1"/>
</dbReference>
<evidence type="ECO:0000256" key="18">
    <source>
        <dbReference type="ARBA" id="ARBA00060592"/>
    </source>
</evidence>
<feature type="binding site" evidence="24">
    <location>
        <begin position="202"/>
        <end position="204"/>
    </location>
    <ligand>
        <name>ATP</name>
        <dbReference type="ChEBI" id="CHEBI:30616"/>
    </ligand>
</feature>
<dbReference type="HAMAP" id="MF_00047">
    <property type="entry name" value="Dala_Dala_lig"/>
    <property type="match status" value="1"/>
</dbReference>
<evidence type="ECO:0000256" key="4">
    <source>
        <dbReference type="ARBA" id="ARBA00004752"/>
    </source>
</evidence>
<dbReference type="InterPro" id="IPR013815">
    <property type="entry name" value="ATP_grasp_subdomain_1"/>
</dbReference>
<evidence type="ECO:0000256" key="8">
    <source>
        <dbReference type="ARBA" id="ARBA00022598"/>
    </source>
</evidence>